<dbReference type="OrthoDB" id="10263185at2759"/>
<reference evidence="5 7" key="2">
    <citation type="submission" date="2023-09" db="EMBL/GenBank/DDBJ databases">
        <title>Complete-Gapless Cercospora beticola genome.</title>
        <authorList>
            <person name="Wyatt N.A."/>
            <person name="Spanner R.E."/>
            <person name="Bolton M.D."/>
        </authorList>
    </citation>
    <scope>NUCLEOTIDE SEQUENCE [LARGE SCALE GENOMIC DNA]</scope>
    <source>
        <strain evidence="5">Cb09-40</strain>
    </source>
</reference>
<dbReference type="InterPro" id="IPR027193">
    <property type="entry name" value="Noc4"/>
</dbReference>
<evidence type="ECO:0000256" key="1">
    <source>
        <dbReference type="ARBA" id="ARBA00007797"/>
    </source>
</evidence>
<organism evidence="4 6">
    <name type="scientific">Cercospora beticola</name>
    <name type="common">Sugarbeet leaf spot fungus</name>
    <dbReference type="NCBI Taxonomy" id="122368"/>
    <lineage>
        <taxon>Eukaryota</taxon>
        <taxon>Fungi</taxon>
        <taxon>Dikarya</taxon>
        <taxon>Ascomycota</taxon>
        <taxon>Pezizomycotina</taxon>
        <taxon>Dothideomycetes</taxon>
        <taxon>Dothideomycetidae</taxon>
        <taxon>Mycosphaerellales</taxon>
        <taxon>Mycosphaerellaceae</taxon>
        <taxon>Cercospora</taxon>
    </lineage>
</organism>
<dbReference type="GO" id="GO:0032040">
    <property type="term" value="C:small-subunit processome"/>
    <property type="evidence" value="ECO:0007669"/>
    <property type="project" value="TreeGrafter"/>
</dbReference>
<dbReference type="Pfam" id="PF03914">
    <property type="entry name" value="CBF"/>
    <property type="match status" value="1"/>
</dbReference>
<keyword evidence="7" id="KW-1185">Reference proteome</keyword>
<dbReference type="GO" id="GO:0030692">
    <property type="term" value="C:Noc4p-Nop14p complex"/>
    <property type="evidence" value="ECO:0007669"/>
    <property type="project" value="TreeGrafter"/>
</dbReference>
<comment type="similarity">
    <text evidence="1">Belongs to the CBF/MAK21 family.</text>
</comment>
<evidence type="ECO:0000256" key="2">
    <source>
        <dbReference type="SAM" id="MobiDB-lite"/>
    </source>
</evidence>
<dbReference type="Proteomes" id="UP001302367">
    <property type="component" value="Chromosome 1"/>
</dbReference>
<sequence>MATSADGPDQGRKRKREANGVKSRKAPKSTKSLDTREAQILLLEQQILKSPTHYGNIEELQKLMAEEDSRLLAAVALCRVFCRLIAGEQLVKEKSASEESTQSVQRLRVSLREYVSNLCNWIGSPDATTESTALTLLMRIVKEEASGGSRSAAQSWRNERASFQSLVRALVRENDAEGARQQFVEKYAEEYDDVRFYTFVAVKQCLGEAAGAKAVGNAIELLSQIEGVPEADEELEDWYGDAPEDKSPLLSLNGHRKTAREAWLAVFRTPLSVEQRKSILNITTAQLLPWFTNHIELLADFLTDSFQQGGAISLLALSGIFHLMTVKNLDYPDFYKNLYSLLDEDVLHSKHRSRFFRLLETFMSSTHLPVAMVASFMKRLSRLALQAPPGAIVWVVPWIYNQVKQHPSCAFMLHRPFHPAHAIYASHPKYAEEGMDDPFDMSQPDPMITRAIDSSLWELDTLSNHFHPNVATLAKIIGEQFTKRDYQLEDFLDYSYATLVDAELGKEMKKVPVVEWDIPKRILTSDDGLNDLGSLFQSAIGATV</sequence>
<dbReference type="PANTHER" id="PTHR12455:SF0">
    <property type="entry name" value="NUCLEOLAR COMPLEX PROTEIN 4 HOMOLOG"/>
    <property type="match status" value="1"/>
</dbReference>
<dbReference type="GO" id="GO:0042254">
    <property type="term" value="P:ribosome biogenesis"/>
    <property type="evidence" value="ECO:0007669"/>
    <property type="project" value="InterPro"/>
</dbReference>
<proteinExistence type="inferred from homology"/>
<name>A0A2G5I9M7_CERBT</name>
<feature type="compositionally biased region" description="Basic residues" evidence="2">
    <location>
        <begin position="12"/>
        <end position="28"/>
    </location>
</feature>
<dbReference type="AlphaFoldDB" id="A0A2G5I9M7"/>
<reference evidence="4 6" key="1">
    <citation type="submission" date="2015-10" db="EMBL/GenBank/DDBJ databases">
        <title>The cercosporin biosynthetic gene cluster was horizontally transferred to several fungal lineages and shown to be expanded in Cercospora beticola based on microsynteny with recipient genomes.</title>
        <authorList>
            <person name="De Jonge R."/>
            <person name="Ebert M.K."/>
            <person name="Suttle J.C."/>
            <person name="Jurick Ii W.M."/>
            <person name="Secor G.A."/>
            <person name="Thomma B.P."/>
            <person name="Van De Peer Y."/>
            <person name="Bolton M.D."/>
        </authorList>
    </citation>
    <scope>NUCLEOTIDE SEQUENCE [LARGE SCALE GENOMIC DNA]</scope>
    <source>
        <strain evidence="4 6">09-40</strain>
    </source>
</reference>
<protein>
    <submittedName>
        <fullName evidence="4">Hypotheticalsprotein</fullName>
    </submittedName>
</protein>
<evidence type="ECO:0000313" key="7">
    <source>
        <dbReference type="Proteomes" id="UP001302367"/>
    </source>
</evidence>
<dbReference type="EMBL" id="LKMD01000100">
    <property type="protein sequence ID" value="PIB01460.1"/>
    <property type="molecule type" value="Genomic_DNA"/>
</dbReference>
<feature type="region of interest" description="Disordered" evidence="2">
    <location>
        <begin position="1"/>
        <end position="33"/>
    </location>
</feature>
<dbReference type="EMBL" id="CP134184">
    <property type="protein sequence ID" value="WPA96801.1"/>
    <property type="molecule type" value="Genomic_DNA"/>
</dbReference>
<evidence type="ECO:0000313" key="4">
    <source>
        <dbReference type="EMBL" id="PIB01460.1"/>
    </source>
</evidence>
<dbReference type="InterPro" id="IPR005612">
    <property type="entry name" value="CCAAT-binding_factor"/>
</dbReference>
<gene>
    <name evidence="4" type="ORF">CB0940_01364</name>
    <name evidence="5" type="ORF">RHO25_001409</name>
</gene>
<dbReference type="PANTHER" id="PTHR12455">
    <property type="entry name" value="NUCLEOLAR COMPLEX PROTEIN 4"/>
    <property type="match status" value="1"/>
</dbReference>
<evidence type="ECO:0000313" key="6">
    <source>
        <dbReference type="Proteomes" id="UP000230605"/>
    </source>
</evidence>
<evidence type="ECO:0000259" key="3">
    <source>
        <dbReference type="Pfam" id="PF03914"/>
    </source>
</evidence>
<accession>A0A2G5I9M7</accession>
<feature type="domain" description="CCAAT-binding factor" evidence="3">
    <location>
        <begin position="313"/>
        <end position="474"/>
    </location>
</feature>
<evidence type="ECO:0000313" key="5">
    <source>
        <dbReference type="EMBL" id="WPA96801.1"/>
    </source>
</evidence>
<dbReference type="Proteomes" id="UP000230605">
    <property type="component" value="Chromosome 1"/>
</dbReference>